<comment type="caution">
    <text evidence="1">The sequence shown here is derived from an EMBL/GenBank/DDBJ whole genome shotgun (WGS) entry which is preliminary data.</text>
</comment>
<sequence length="341" mass="39627">MNGKEISNYPENSNIVWKDNKRTFYYKQINQGVNTRTSGVLLFGLHLESIHQYRIKPHKKRILKPVNEASHSTLTKRAKSMTKQVLDDFTNISKNHYNPVDKPILEKVQFSVNNYKFKVNVNENMITKECKNEAMVMVVDNGQISRDAYRKLTTIEDELPREWTIAEKRTQINIRMNDRIKINTVIMPQHMDINSNESSDIFDPEVIEEVTTSVGKGGKRSIKDILKFIVPNLIKRGVLNLHEPIISIRISGDGRNVGKKVKHVMITFAILEDIENIHNPNYHYTVVLYPGLENYESLDILTISFREELQELKEIGININGVNWMINMYFSSDWKFLTICL</sequence>
<gene>
    <name evidence="1" type="ORF">RhiirC2_714026</name>
</gene>
<feature type="non-terminal residue" evidence="1">
    <location>
        <position position="341"/>
    </location>
</feature>
<proteinExistence type="predicted"/>
<organism evidence="1 2">
    <name type="scientific">Rhizophagus irregularis</name>
    <dbReference type="NCBI Taxonomy" id="588596"/>
    <lineage>
        <taxon>Eukaryota</taxon>
        <taxon>Fungi</taxon>
        <taxon>Fungi incertae sedis</taxon>
        <taxon>Mucoromycota</taxon>
        <taxon>Glomeromycotina</taxon>
        <taxon>Glomeromycetes</taxon>
        <taxon>Glomerales</taxon>
        <taxon>Glomeraceae</taxon>
        <taxon>Rhizophagus</taxon>
    </lineage>
</organism>
<name>A0A2N1N0W3_9GLOM</name>
<accession>A0A2N1N0W3</accession>
<dbReference type="Proteomes" id="UP000233469">
    <property type="component" value="Unassembled WGS sequence"/>
</dbReference>
<dbReference type="VEuPathDB" id="FungiDB:RhiirFUN_017407"/>
<dbReference type="AlphaFoldDB" id="A0A2N1N0W3"/>
<reference evidence="1 2" key="2">
    <citation type="submission" date="2017-10" db="EMBL/GenBank/DDBJ databases">
        <title>Extensive intraspecific genome diversity in a model arbuscular mycorrhizal fungus.</title>
        <authorList>
            <person name="Chen E.C.H."/>
            <person name="Morin E."/>
            <person name="Baudet D."/>
            <person name="Noel J."/>
            <person name="Ndikumana S."/>
            <person name="Charron P."/>
            <person name="St-Onge C."/>
            <person name="Giorgi J."/>
            <person name="Grigoriev I.V."/>
            <person name="Roux C."/>
            <person name="Martin F.M."/>
            <person name="Corradi N."/>
        </authorList>
    </citation>
    <scope>NUCLEOTIDE SEQUENCE [LARGE SCALE GENOMIC DNA]</scope>
    <source>
        <strain evidence="1 2">C2</strain>
    </source>
</reference>
<evidence type="ECO:0000313" key="1">
    <source>
        <dbReference type="EMBL" id="PKK67545.1"/>
    </source>
</evidence>
<protein>
    <submittedName>
        <fullName evidence="1">Uncharacterized protein</fullName>
    </submittedName>
</protein>
<dbReference type="EMBL" id="LLXL01000945">
    <property type="protein sequence ID" value="PKK67545.1"/>
    <property type="molecule type" value="Genomic_DNA"/>
</dbReference>
<reference evidence="1 2" key="1">
    <citation type="submission" date="2016-04" db="EMBL/GenBank/DDBJ databases">
        <title>Genome analyses suggest a sexual origin of heterokaryosis in a supposedly ancient asexual fungus.</title>
        <authorList>
            <person name="Ropars J."/>
            <person name="Sedzielewska K."/>
            <person name="Noel J."/>
            <person name="Charron P."/>
            <person name="Farinelli L."/>
            <person name="Marton T."/>
            <person name="Kruger M."/>
            <person name="Pelin A."/>
            <person name="Brachmann A."/>
            <person name="Corradi N."/>
        </authorList>
    </citation>
    <scope>NUCLEOTIDE SEQUENCE [LARGE SCALE GENOMIC DNA]</scope>
    <source>
        <strain evidence="1 2">C2</strain>
    </source>
</reference>
<evidence type="ECO:0000313" key="2">
    <source>
        <dbReference type="Proteomes" id="UP000233469"/>
    </source>
</evidence>
<dbReference type="VEuPathDB" id="FungiDB:FUN_017414"/>